<gene>
    <name evidence="1" type="ORF">BSFP_066720</name>
</gene>
<reference evidence="1 2" key="1">
    <citation type="journal article" date="2017" name="Genome Announc.">
        <title>Complete Genome Sequence of Burkholderia stabilis FERMP-21014.</title>
        <authorList>
            <person name="Konishi K."/>
            <person name="Kumagai T."/>
            <person name="Sakasegawa S."/>
            <person name="Tamura T."/>
        </authorList>
    </citation>
    <scope>NUCLEOTIDE SEQUENCE [LARGE SCALE GENOMIC DNA]</scope>
    <source>
        <strain evidence="1 2">FERMP-21014</strain>
    </source>
</reference>
<sequence length="88" mass="9601">MTDSATCLTYPIVCDDLSLSFSAYGTGWGYVAIKLPADIIREKLGANTAAPEQLLTAFESNRDKITIAVNRHALPSDGRHIQLDKSDF</sequence>
<dbReference type="RefSeq" id="WP_096476142.1">
    <property type="nucleotide sequence ID" value="NZ_AP018113.1"/>
</dbReference>
<dbReference type="Proteomes" id="UP000218432">
    <property type="component" value="Chromosome 3"/>
</dbReference>
<protein>
    <recommendedName>
        <fullName evidence="3">DUF1488 domain-containing protein</fullName>
    </recommendedName>
</protein>
<organism evidence="1 2">
    <name type="scientific">Burkholderia stabilis</name>
    <dbReference type="NCBI Taxonomy" id="95485"/>
    <lineage>
        <taxon>Bacteria</taxon>
        <taxon>Pseudomonadati</taxon>
        <taxon>Pseudomonadota</taxon>
        <taxon>Betaproteobacteria</taxon>
        <taxon>Burkholderiales</taxon>
        <taxon>Burkholderiaceae</taxon>
        <taxon>Burkholderia</taxon>
        <taxon>Burkholderia cepacia complex</taxon>
    </lineage>
</organism>
<dbReference type="EMBL" id="AP018113">
    <property type="protein sequence ID" value="BAX63799.1"/>
    <property type="molecule type" value="Genomic_DNA"/>
</dbReference>
<evidence type="ECO:0000313" key="1">
    <source>
        <dbReference type="EMBL" id="BAX63799.1"/>
    </source>
</evidence>
<evidence type="ECO:0008006" key="3">
    <source>
        <dbReference type="Google" id="ProtNLM"/>
    </source>
</evidence>
<name>A0A1Y1BZM2_9BURK</name>
<accession>A0A1Y1BZM2</accession>
<dbReference type="AlphaFoldDB" id="A0A1Y1BZM2"/>
<evidence type="ECO:0000313" key="2">
    <source>
        <dbReference type="Proteomes" id="UP000218432"/>
    </source>
</evidence>
<proteinExistence type="predicted"/>